<proteinExistence type="inferred from homology"/>
<comment type="subcellular location">
    <subcellularLocation>
        <location evidence="1">Membrane</location>
        <topology evidence="1">Multi-pass membrane protein</topology>
    </subcellularLocation>
</comment>
<sequence>MSDIKELSSSGSDQEKNYDYDPNNKETVLTKHASHDTISIEEHDPNLNAADETYGIPKFDDEKIKEFFETLSDEQIELFLHQTGHGSDLNNDDKDDLTDDLKFILTKIISISDTEALDIFQTTSKNHQRDANFPKLDWDYVQDVLNHNININESPYDQFKTKLLAVLFHYHSPYPEVRSVTDIFNNPDEPVETIRSYTIAMIWLIIGSGVYEFFYHRQPKISLPPAVLSILMYPCGKAWEFIIPNWHINFFGKKIPLNPGPYSYKEQMFASTITNVSYMGVYVTSNIIVQKKFYGHDWVSFGYQVLLALSTQFMGISFAGVLRKFVIYPQRAVWPTILPSLALNRALLKPERREVINGWKISKYKFFWVVFGAMFVYFWLPNYLFTALSIFSWMTWIKPDNFNLAVVTGFQSGLGINPISTFDWSNVINLVNPLAVPFYATANMVIGMFIGTFAILGVYYSNVKWSAYLPPNSVSIFTNQGEEFDVSEIITNGLLDPVKYQDYSPPFYTAGNIVVYSVFFLFYPFGFLFNTYKEWDTVGFALKFIKKDVFELFHNLKNFKSIFSKNTREKRPAAIERYNDPHSRALSKYKEVPDSYYWAILLISLIFGILTVKLYPKTETPVWGIFFAIGINFVFLIPLALLYAVTGVQIGLNVLVELIVGYALPGNGVALMTIKALGYNIDGQADNFISCQKMAHYARIPTRALFRGQIIAIFFQTFTALGVVNWSLSNIKDFCSPHQAQKFTCVEDRIFYSASVLWGVIGPKKVFDGLYPTMKYAFLIGFLLALLFIGIIHFFPKYFPQSFEPQVVINGILNVCPYNLSYGLPPLYFGFIFMYYIKRRYLAWFEKYNYVLSSALNAGVAFGAVIIFFAVQYHAKDVVW</sequence>
<feature type="transmembrane region" description="Helical" evidence="10">
    <location>
        <begin position="820"/>
        <end position="837"/>
    </location>
</feature>
<comment type="caution">
    <text evidence="11">The sequence shown here is derived from an EMBL/GenBank/DDBJ whole genome shotgun (WGS) entry which is preliminary data.</text>
</comment>
<evidence type="ECO:0000256" key="3">
    <source>
        <dbReference type="ARBA" id="ARBA00022448"/>
    </source>
</evidence>
<feature type="transmembrane region" description="Helical" evidence="10">
    <location>
        <begin position="368"/>
        <end position="394"/>
    </location>
</feature>
<keyword evidence="5" id="KW-0571">Peptide transport</keyword>
<dbReference type="NCBIfam" id="TIGR00728">
    <property type="entry name" value="OPT_sfam"/>
    <property type="match status" value="1"/>
</dbReference>
<dbReference type="GO" id="GO:0035673">
    <property type="term" value="F:oligopeptide transmembrane transporter activity"/>
    <property type="evidence" value="ECO:0007669"/>
    <property type="project" value="InterPro"/>
</dbReference>
<keyword evidence="3" id="KW-0813">Transport</keyword>
<evidence type="ECO:0000256" key="6">
    <source>
        <dbReference type="ARBA" id="ARBA00022927"/>
    </source>
</evidence>
<keyword evidence="4 10" id="KW-0812">Transmembrane</keyword>
<dbReference type="FunCoup" id="K0KQ29">
    <property type="interactions" value="38"/>
</dbReference>
<evidence type="ECO:0000313" key="12">
    <source>
        <dbReference type="Proteomes" id="UP000009328"/>
    </source>
</evidence>
<dbReference type="NCBIfam" id="TIGR00727">
    <property type="entry name" value="ISP4_OPT"/>
    <property type="match status" value="1"/>
</dbReference>
<dbReference type="EMBL" id="CAIF01000180">
    <property type="protein sequence ID" value="CCH45151.1"/>
    <property type="molecule type" value="Genomic_DNA"/>
</dbReference>
<feature type="transmembrane region" description="Helical" evidence="10">
    <location>
        <begin position="194"/>
        <end position="214"/>
    </location>
</feature>
<dbReference type="AlphaFoldDB" id="K0KQ29"/>
<feature type="transmembrane region" description="Helical" evidence="10">
    <location>
        <begin position="776"/>
        <end position="795"/>
    </location>
</feature>
<keyword evidence="6" id="KW-0653">Protein transport</keyword>
<name>K0KQ29_WICCF</name>
<feature type="transmembrane region" description="Helical" evidence="10">
    <location>
        <begin position="650"/>
        <end position="674"/>
    </location>
</feature>
<evidence type="ECO:0000256" key="8">
    <source>
        <dbReference type="ARBA" id="ARBA00023136"/>
    </source>
</evidence>
<evidence type="ECO:0000256" key="1">
    <source>
        <dbReference type="ARBA" id="ARBA00004141"/>
    </source>
</evidence>
<protein>
    <submittedName>
        <fullName evidence="11">Oligopeptide transporter</fullName>
    </submittedName>
</protein>
<feature type="transmembrane region" description="Helical" evidence="10">
    <location>
        <begin position="268"/>
        <end position="289"/>
    </location>
</feature>
<dbReference type="HOGENOM" id="CLU_004965_1_0_1"/>
<keyword evidence="7 10" id="KW-1133">Transmembrane helix</keyword>
<feature type="transmembrane region" description="Helical" evidence="10">
    <location>
        <begin position="622"/>
        <end position="644"/>
    </location>
</feature>
<reference evidence="11 12" key="1">
    <citation type="journal article" date="2012" name="Eukaryot. Cell">
        <title>Draft genome sequence of Wickerhamomyces ciferrii NRRL Y-1031 F-60-10.</title>
        <authorList>
            <person name="Schneider J."/>
            <person name="Andrea H."/>
            <person name="Blom J."/>
            <person name="Jaenicke S."/>
            <person name="Ruckert C."/>
            <person name="Schorsch C."/>
            <person name="Szczepanowski R."/>
            <person name="Farwick M."/>
            <person name="Goesmann A."/>
            <person name="Puhler A."/>
            <person name="Schaffer S."/>
            <person name="Tauch A."/>
            <person name="Kohler T."/>
            <person name="Brinkrolf K."/>
        </authorList>
    </citation>
    <scope>NUCLEOTIDE SEQUENCE [LARGE SCALE GENOMIC DNA]</scope>
    <source>
        <strain evidence="12">ATCC 14091 / BCRC 22168 / CBS 111 / JCM 3599 / NBRC 0793 / NRRL Y-1031 F-60-10</strain>
    </source>
</reference>
<evidence type="ECO:0000256" key="2">
    <source>
        <dbReference type="ARBA" id="ARBA00008807"/>
    </source>
</evidence>
<feature type="region of interest" description="Disordered" evidence="9">
    <location>
        <begin position="1"/>
        <end position="34"/>
    </location>
</feature>
<gene>
    <name evidence="11" type="ORF">BN7_4730</name>
</gene>
<dbReference type="Pfam" id="PF03169">
    <property type="entry name" value="OPT"/>
    <property type="match status" value="1"/>
</dbReference>
<organism evidence="11 12">
    <name type="scientific">Wickerhamomyces ciferrii (strain ATCC 14091 / BCRC 22168 / CBS 111 / JCM 3599 / NBRC 0793 / NRRL Y-1031 F-60-10)</name>
    <name type="common">Yeast</name>
    <name type="synonym">Pichia ciferrii</name>
    <dbReference type="NCBI Taxonomy" id="1206466"/>
    <lineage>
        <taxon>Eukaryota</taxon>
        <taxon>Fungi</taxon>
        <taxon>Dikarya</taxon>
        <taxon>Ascomycota</taxon>
        <taxon>Saccharomycotina</taxon>
        <taxon>Saccharomycetes</taxon>
        <taxon>Phaffomycetales</taxon>
        <taxon>Wickerhamomycetaceae</taxon>
        <taxon>Wickerhamomyces</taxon>
    </lineage>
</organism>
<keyword evidence="8 10" id="KW-0472">Membrane</keyword>
<dbReference type="eggNOG" id="KOG2262">
    <property type="taxonomic scope" value="Eukaryota"/>
</dbReference>
<evidence type="ECO:0000256" key="9">
    <source>
        <dbReference type="SAM" id="MobiDB-lite"/>
    </source>
</evidence>
<accession>K0KQ29</accession>
<dbReference type="GO" id="GO:0015031">
    <property type="term" value="P:protein transport"/>
    <property type="evidence" value="ECO:0007669"/>
    <property type="project" value="UniProtKB-KW"/>
</dbReference>
<dbReference type="Proteomes" id="UP000009328">
    <property type="component" value="Unassembled WGS sequence"/>
</dbReference>
<dbReference type="InterPro" id="IPR004648">
    <property type="entry name" value="Oligpept_transpt"/>
</dbReference>
<evidence type="ECO:0000256" key="10">
    <source>
        <dbReference type="SAM" id="Phobius"/>
    </source>
</evidence>
<evidence type="ECO:0000256" key="7">
    <source>
        <dbReference type="ARBA" id="ARBA00022989"/>
    </source>
</evidence>
<evidence type="ECO:0000313" key="11">
    <source>
        <dbReference type="EMBL" id="CCH45151.1"/>
    </source>
</evidence>
<feature type="transmembrane region" description="Helical" evidence="10">
    <location>
        <begin position="438"/>
        <end position="460"/>
    </location>
</feature>
<feature type="compositionally biased region" description="Basic and acidic residues" evidence="9">
    <location>
        <begin position="13"/>
        <end position="24"/>
    </location>
</feature>
<feature type="transmembrane region" description="Helical" evidence="10">
    <location>
        <begin position="507"/>
        <end position="529"/>
    </location>
</feature>
<dbReference type="InParanoid" id="K0KQ29"/>
<keyword evidence="12" id="KW-1185">Reference proteome</keyword>
<dbReference type="PANTHER" id="PTHR22601">
    <property type="entry name" value="ISP4 LIKE PROTEIN"/>
    <property type="match status" value="1"/>
</dbReference>
<evidence type="ECO:0000256" key="4">
    <source>
        <dbReference type="ARBA" id="ARBA00022692"/>
    </source>
</evidence>
<dbReference type="InterPro" id="IPR004813">
    <property type="entry name" value="OPT"/>
</dbReference>
<feature type="transmembrane region" description="Helical" evidence="10">
    <location>
        <begin position="849"/>
        <end position="871"/>
    </location>
</feature>
<feature type="transmembrane region" description="Helical" evidence="10">
    <location>
        <begin position="596"/>
        <end position="615"/>
    </location>
</feature>
<evidence type="ECO:0000256" key="5">
    <source>
        <dbReference type="ARBA" id="ARBA00022856"/>
    </source>
</evidence>
<comment type="similarity">
    <text evidence="2">Belongs to the oligopeptide OPT transporter family.</text>
</comment>
<feature type="transmembrane region" description="Helical" evidence="10">
    <location>
        <begin position="301"/>
        <end position="320"/>
    </location>
</feature>
<dbReference type="GO" id="GO:0016020">
    <property type="term" value="C:membrane"/>
    <property type="evidence" value="ECO:0007669"/>
    <property type="project" value="UniProtKB-SubCell"/>
</dbReference>